<name>A0A9D4M8N4_DREPO</name>
<reference evidence="1" key="1">
    <citation type="journal article" date="2019" name="bioRxiv">
        <title>The Genome of the Zebra Mussel, Dreissena polymorpha: A Resource for Invasive Species Research.</title>
        <authorList>
            <person name="McCartney M.A."/>
            <person name="Auch B."/>
            <person name="Kono T."/>
            <person name="Mallez S."/>
            <person name="Zhang Y."/>
            <person name="Obille A."/>
            <person name="Becker A."/>
            <person name="Abrahante J.E."/>
            <person name="Garbe J."/>
            <person name="Badalamenti J.P."/>
            <person name="Herman A."/>
            <person name="Mangelson H."/>
            <person name="Liachko I."/>
            <person name="Sullivan S."/>
            <person name="Sone E.D."/>
            <person name="Koren S."/>
            <person name="Silverstein K.A.T."/>
            <person name="Beckman K.B."/>
            <person name="Gohl D.M."/>
        </authorList>
    </citation>
    <scope>NUCLEOTIDE SEQUENCE</scope>
    <source>
        <strain evidence="1">Duluth1</strain>
        <tissue evidence="1">Whole animal</tissue>
    </source>
</reference>
<dbReference type="EMBL" id="JAIWYP010000002">
    <property type="protein sequence ID" value="KAH3871239.1"/>
    <property type="molecule type" value="Genomic_DNA"/>
</dbReference>
<sequence>MRKKLKQMTIDVKVIPVIDSKRDLGTQKAKVSTAKRTVSDTGGLTKTLELAVGARIKSLKNIDVARSCWICSPKE</sequence>
<dbReference type="AlphaFoldDB" id="A0A9D4M8N4"/>
<organism evidence="1 2">
    <name type="scientific">Dreissena polymorpha</name>
    <name type="common">Zebra mussel</name>
    <name type="synonym">Mytilus polymorpha</name>
    <dbReference type="NCBI Taxonomy" id="45954"/>
    <lineage>
        <taxon>Eukaryota</taxon>
        <taxon>Metazoa</taxon>
        <taxon>Spiralia</taxon>
        <taxon>Lophotrochozoa</taxon>
        <taxon>Mollusca</taxon>
        <taxon>Bivalvia</taxon>
        <taxon>Autobranchia</taxon>
        <taxon>Heteroconchia</taxon>
        <taxon>Euheterodonta</taxon>
        <taxon>Imparidentia</taxon>
        <taxon>Neoheterodontei</taxon>
        <taxon>Myida</taxon>
        <taxon>Dreissenoidea</taxon>
        <taxon>Dreissenidae</taxon>
        <taxon>Dreissena</taxon>
    </lineage>
</organism>
<dbReference type="Proteomes" id="UP000828390">
    <property type="component" value="Unassembled WGS sequence"/>
</dbReference>
<evidence type="ECO:0000313" key="1">
    <source>
        <dbReference type="EMBL" id="KAH3871239.1"/>
    </source>
</evidence>
<reference evidence="1" key="2">
    <citation type="submission" date="2020-11" db="EMBL/GenBank/DDBJ databases">
        <authorList>
            <person name="McCartney M.A."/>
            <person name="Auch B."/>
            <person name="Kono T."/>
            <person name="Mallez S."/>
            <person name="Becker A."/>
            <person name="Gohl D.M."/>
            <person name="Silverstein K.A.T."/>
            <person name="Koren S."/>
            <person name="Bechman K.B."/>
            <person name="Herman A."/>
            <person name="Abrahante J.E."/>
            <person name="Garbe J."/>
        </authorList>
    </citation>
    <scope>NUCLEOTIDE SEQUENCE</scope>
    <source>
        <strain evidence="1">Duluth1</strain>
        <tissue evidence="1">Whole animal</tissue>
    </source>
</reference>
<evidence type="ECO:0000313" key="2">
    <source>
        <dbReference type="Proteomes" id="UP000828390"/>
    </source>
</evidence>
<keyword evidence="2" id="KW-1185">Reference proteome</keyword>
<protein>
    <submittedName>
        <fullName evidence="1">Uncharacterized protein</fullName>
    </submittedName>
</protein>
<accession>A0A9D4M8N4</accession>
<gene>
    <name evidence="1" type="ORF">DPMN_034433</name>
</gene>
<comment type="caution">
    <text evidence="1">The sequence shown here is derived from an EMBL/GenBank/DDBJ whole genome shotgun (WGS) entry which is preliminary data.</text>
</comment>
<proteinExistence type="predicted"/>